<dbReference type="NCBIfam" id="TIGR03177">
    <property type="entry name" value="pilus_cpaB"/>
    <property type="match status" value="1"/>
</dbReference>
<dbReference type="InterPro" id="IPR017592">
    <property type="entry name" value="Pilus_assmbl_Flp-typ_CpaB"/>
</dbReference>
<dbReference type="CDD" id="cd11614">
    <property type="entry name" value="SAF_CpaB_FlgA_like"/>
    <property type="match status" value="1"/>
</dbReference>
<reference evidence="2" key="1">
    <citation type="submission" date="2015-08" db="EMBL/GenBank/DDBJ databases">
        <authorList>
            <person name="Babu N.S."/>
            <person name="Beckwith C.J."/>
            <person name="Beseler K.G."/>
            <person name="Brison A."/>
            <person name="Carone J.V."/>
            <person name="Caskin T.P."/>
            <person name="Diamond M."/>
            <person name="Durham M.E."/>
            <person name="Foxe J.M."/>
            <person name="Go M."/>
            <person name="Henderson B.A."/>
            <person name="Jones I.B."/>
            <person name="McGettigan J.A."/>
            <person name="Micheletti S.J."/>
            <person name="Nasrallah M.E."/>
            <person name="Ortiz D."/>
            <person name="Piller C.R."/>
            <person name="Privatt S.R."/>
            <person name="Schneider S.L."/>
            <person name="Sharp S."/>
            <person name="Smith T.C."/>
            <person name="Stanton J.D."/>
            <person name="Ullery H.E."/>
            <person name="Wilson R.J."/>
            <person name="Serrano M.G."/>
            <person name="Buck G."/>
            <person name="Lee V."/>
            <person name="Wang Y."/>
            <person name="Carvalho R."/>
            <person name="Voegtly L."/>
            <person name="Shi R."/>
            <person name="Duckworth R."/>
            <person name="Johnson A."/>
            <person name="Loviza R."/>
            <person name="Walstead R."/>
            <person name="Shah Z."/>
            <person name="Kiflezghi M."/>
            <person name="Wade K."/>
            <person name="Ball S.L."/>
            <person name="Bradley K.W."/>
            <person name="Asai D.J."/>
            <person name="Bowman C.A."/>
            <person name="Russell D.A."/>
            <person name="Pope W.H."/>
            <person name="Jacobs-Sera D."/>
            <person name="Hendrix R.W."/>
            <person name="Hatfull G.F."/>
        </authorList>
    </citation>
    <scope>NUCLEOTIDE SEQUENCE</scope>
</reference>
<dbReference type="SMART" id="SM00858">
    <property type="entry name" value="SAF"/>
    <property type="match status" value="1"/>
</dbReference>
<name>A0A2P2CDV2_9ZZZZ</name>
<dbReference type="AlphaFoldDB" id="A0A2P2CDV2"/>
<organism evidence="2">
    <name type="scientific">metagenome</name>
    <dbReference type="NCBI Taxonomy" id="256318"/>
    <lineage>
        <taxon>unclassified sequences</taxon>
        <taxon>metagenomes</taxon>
    </lineage>
</organism>
<dbReference type="EMBL" id="CZKB01000012">
    <property type="protein sequence ID" value="CUR60168.1"/>
    <property type="molecule type" value="Genomic_DNA"/>
</dbReference>
<sequence>MARRSVLLALAIVTALVGTLLIVMYVQGIDNRATEGQELVEVLVAKDIVNAGESVSAAEEAGKFEKREIRRDDLVPGALSSSTSVTGLVATGNIYPGEQLIADKFGNVGDAETLVIPDDMLAMSVELSDPERVAGFVNPGSEVAVFVTVSDPKSYTRVLLTRVTVIGVGTTTTTSRTVTDETGAQTVEEVPKTILTLALSQKESEKLIWADRFGDLNFALLSDKTKVVDQKGVDAPIVLPGLPAAAVS</sequence>
<evidence type="ECO:0000313" key="2">
    <source>
        <dbReference type="EMBL" id="CUR60168.1"/>
    </source>
</evidence>
<evidence type="ECO:0000259" key="1">
    <source>
        <dbReference type="SMART" id="SM00858"/>
    </source>
</evidence>
<proteinExistence type="predicted"/>
<protein>
    <submittedName>
        <fullName evidence="2">Flp pilus assembly protein CpaB</fullName>
    </submittedName>
</protein>
<dbReference type="InterPro" id="IPR013974">
    <property type="entry name" value="SAF"/>
</dbReference>
<dbReference type="Pfam" id="PF16976">
    <property type="entry name" value="RcpC"/>
    <property type="match status" value="1"/>
</dbReference>
<accession>A0A2P2CDV2</accession>
<gene>
    <name evidence="2" type="ORF">NOCA120111</name>
</gene>
<dbReference type="InterPro" id="IPR031571">
    <property type="entry name" value="RcpC_dom"/>
</dbReference>
<feature type="domain" description="SAF" evidence="1">
    <location>
        <begin position="40"/>
        <end position="106"/>
    </location>
</feature>